<dbReference type="Proteomes" id="UP000233040">
    <property type="component" value="Unassembled WGS sequence"/>
</dbReference>
<sequence>MKAAAQLVIESRDVVYVPEAIEAQYEYRTTRVSREGGVLKVHPTTTRFTFRTARQVLLLEVMLVGWGGNNGSTLTASVLANRLRLYWPTRSGRKEANYYGSLTQVGTVSLGLDAEGQEVFMPFSALLPMVGPNDLVFDGWDISSLNLSEEPQMPTT</sequence>
<organism evidence="1 2">
    <name type="scientific">Cebus imitator</name>
    <name type="common">Panamanian white-faced capuchin</name>
    <name type="synonym">Cebus capucinus imitator</name>
    <dbReference type="NCBI Taxonomy" id="2715852"/>
    <lineage>
        <taxon>Eukaryota</taxon>
        <taxon>Metazoa</taxon>
        <taxon>Chordata</taxon>
        <taxon>Craniata</taxon>
        <taxon>Vertebrata</taxon>
        <taxon>Euteleostomi</taxon>
        <taxon>Mammalia</taxon>
        <taxon>Eutheria</taxon>
        <taxon>Euarchontoglires</taxon>
        <taxon>Primates</taxon>
        <taxon>Haplorrhini</taxon>
        <taxon>Platyrrhini</taxon>
        <taxon>Cebidae</taxon>
        <taxon>Cebinae</taxon>
        <taxon>Cebus</taxon>
    </lineage>
</organism>
<keyword evidence="2" id="KW-1185">Reference proteome</keyword>
<evidence type="ECO:0000313" key="1">
    <source>
        <dbReference type="Ensembl" id="ENSCCAP00000006102.1"/>
    </source>
</evidence>
<dbReference type="InterPro" id="IPR036291">
    <property type="entry name" value="NAD(P)-bd_dom_sf"/>
</dbReference>
<reference evidence="1" key="1">
    <citation type="submission" date="2025-08" db="UniProtKB">
        <authorList>
            <consortium name="Ensembl"/>
        </authorList>
    </citation>
    <scope>IDENTIFICATION</scope>
</reference>
<dbReference type="Ensembl" id="ENSCCAT00000023466.1">
    <property type="protein sequence ID" value="ENSCCAP00000006102.1"/>
    <property type="gene ID" value="ENSCCAG00000020806.1"/>
</dbReference>
<dbReference type="SUPFAM" id="SSF51735">
    <property type="entry name" value="NAD(P)-binding Rossmann-fold domains"/>
    <property type="match status" value="1"/>
</dbReference>
<dbReference type="PANTHER" id="PTHR11510">
    <property type="entry name" value="MYO-INOSITOL-1 PHOSPHATE SYNTHASE"/>
    <property type="match status" value="1"/>
</dbReference>
<dbReference type="Pfam" id="PF07994">
    <property type="entry name" value="NAD_binding_5"/>
    <property type="match status" value="1"/>
</dbReference>
<dbReference type="GeneTree" id="ENSGT00390000018395"/>
<proteinExistence type="predicted"/>
<dbReference type="Gene3D" id="3.40.50.720">
    <property type="entry name" value="NAD(P)-binding Rossmann-like Domain"/>
    <property type="match status" value="1"/>
</dbReference>
<dbReference type="GO" id="GO:0006021">
    <property type="term" value="P:inositol biosynthetic process"/>
    <property type="evidence" value="ECO:0007669"/>
    <property type="project" value="InterPro"/>
</dbReference>
<accession>A0A2K5PR39</accession>
<reference evidence="1" key="2">
    <citation type="submission" date="2025-09" db="UniProtKB">
        <authorList>
            <consortium name="Ensembl"/>
        </authorList>
    </citation>
    <scope>IDENTIFICATION</scope>
</reference>
<dbReference type="InterPro" id="IPR002587">
    <property type="entry name" value="Myo-inos-1-P_Synthase"/>
</dbReference>
<dbReference type="GO" id="GO:0004512">
    <property type="term" value="F:inositol-3-phosphate synthase activity"/>
    <property type="evidence" value="ECO:0007669"/>
    <property type="project" value="InterPro"/>
</dbReference>
<protein>
    <submittedName>
        <fullName evidence="1">Uncharacterized protein</fullName>
    </submittedName>
</protein>
<evidence type="ECO:0000313" key="2">
    <source>
        <dbReference type="Proteomes" id="UP000233040"/>
    </source>
</evidence>
<dbReference type="GO" id="GO:0008654">
    <property type="term" value="P:phospholipid biosynthetic process"/>
    <property type="evidence" value="ECO:0007669"/>
    <property type="project" value="InterPro"/>
</dbReference>
<dbReference type="AlphaFoldDB" id="A0A2K5PR39"/>
<name>A0A2K5PR39_CEBIM</name>